<sequence>MDNIKYTVKNTVNGEKRSEKEYEIPDKVSDVKRLIAEIQRDDALILRDVPRQALEASGRDHENKVWGHHEEKVTNHARKINDLFDRYTDLKSAPEKLDDDGKQVLTELEKMLIKEGVL</sequence>
<evidence type="ECO:0000313" key="2">
    <source>
        <dbReference type="Proteomes" id="UP000176863"/>
    </source>
</evidence>
<name>A0A1F6CYG7_9BACT</name>
<evidence type="ECO:0000313" key="1">
    <source>
        <dbReference type="EMBL" id="OGG54214.1"/>
    </source>
</evidence>
<comment type="caution">
    <text evidence="1">The sequence shown here is derived from an EMBL/GenBank/DDBJ whole genome shotgun (WGS) entry which is preliminary data.</text>
</comment>
<dbReference type="STRING" id="1798480.A2851_00930"/>
<dbReference type="AlphaFoldDB" id="A0A1F6CYG7"/>
<dbReference type="Proteomes" id="UP000176863">
    <property type="component" value="Unassembled WGS sequence"/>
</dbReference>
<dbReference type="EMBL" id="MFKT01000001">
    <property type="protein sequence ID" value="OGG54214.1"/>
    <property type="molecule type" value="Genomic_DNA"/>
</dbReference>
<reference evidence="1 2" key="1">
    <citation type="journal article" date="2016" name="Nat. Commun.">
        <title>Thousands of microbial genomes shed light on interconnected biogeochemical processes in an aquifer system.</title>
        <authorList>
            <person name="Anantharaman K."/>
            <person name="Brown C.T."/>
            <person name="Hug L.A."/>
            <person name="Sharon I."/>
            <person name="Castelle C.J."/>
            <person name="Probst A.J."/>
            <person name="Thomas B.C."/>
            <person name="Singh A."/>
            <person name="Wilkins M.J."/>
            <person name="Karaoz U."/>
            <person name="Brodie E.L."/>
            <person name="Williams K.H."/>
            <person name="Hubbard S.S."/>
            <person name="Banfield J.F."/>
        </authorList>
    </citation>
    <scope>NUCLEOTIDE SEQUENCE [LARGE SCALE GENOMIC DNA]</scope>
</reference>
<gene>
    <name evidence="1" type="ORF">A2851_00930</name>
</gene>
<accession>A0A1F6CYG7</accession>
<protein>
    <submittedName>
        <fullName evidence="1">Uncharacterized protein</fullName>
    </submittedName>
</protein>
<organism evidence="1 2">
    <name type="scientific">Candidatus Kaiserbacteria bacterium RIFCSPHIGHO2_01_FULL_53_29</name>
    <dbReference type="NCBI Taxonomy" id="1798480"/>
    <lineage>
        <taxon>Bacteria</taxon>
        <taxon>Candidatus Kaiseribacteriota</taxon>
    </lineage>
</organism>
<proteinExistence type="predicted"/>